<feature type="region of interest" description="Disordered" evidence="6">
    <location>
        <begin position="276"/>
        <end position="302"/>
    </location>
</feature>
<feature type="domain" description="HTH myb-type" evidence="8">
    <location>
        <begin position="2250"/>
        <end position="2305"/>
    </location>
</feature>
<dbReference type="GO" id="GO:0042795">
    <property type="term" value="P:snRNA transcription by RNA polymerase II"/>
    <property type="evidence" value="ECO:0007669"/>
    <property type="project" value="TreeGrafter"/>
</dbReference>
<evidence type="ECO:0000256" key="1">
    <source>
        <dbReference type="ARBA" id="ARBA00023015"/>
    </source>
</evidence>
<feature type="compositionally biased region" description="Low complexity" evidence="6">
    <location>
        <begin position="696"/>
        <end position="723"/>
    </location>
</feature>
<dbReference type="InterPro" id="IPR051575">
    <property type="entry name" value="Myb-like_DNA-bd"/>
</dbReference>
<feature type="region of interest" description="Disordered" evidence="6">
    <location>
        <begin position="1431"/>
        <end position="1454"/>
    </location>
</feature>
<dbReference type="GO" id="GO:0000978">
    <property type="term" value="F:RNA polymerase II cis-regulatory region sequence-specific DNA binding"/>
    <property type="evidence" value="ECO:0007669"/>
    <property type="project" value="TreeGrafter"/>
</dbReference>
<dbReference type="PANTHER" id="PTHR46621:SF1">
    <property type="entry name" value="SNRNA-ACTIVATING PROTEIN COMPLEX SUBUNIT 4"/>
    <property type="match status" value="1"/>
</dbReference>
<dbReference type="Proteomes" id="UP000717515">
    <property type="component" value="Unassembled WGS sequence"/>
</dbReference>
<feature type="region of interest" description="Disordered" evidence="6">
    <location>
        <begin position="2187"/>
        <end position="2215"/>
    </location>
</feature>
<keyword evidence="3" id="KW-0804">Transcription</keyword>
<feature type="compositionally biased region" description="Low complexity" evidence="6">
    <location>
        <begin position="2187"/>
        <end position="2210"/>
    </location>
</feature>
<keyword evidence="5" id="KW-0175">Coiled coil</keyword>
<feature type="domain" description="Myb-like" evidence="7">
    <location>
        <begin position="1975"/>
        <end position="2021"/>
    </location>
</feature>
<feature type="compositionally biased region" description="Polar residues" evidence="6">
    <location>
        <begin position="286"/>
        <end position="302"/>
    </location>
</feature>
<feature type="coiled-coil region" evidence="5">
    <location>
        <begin position="1337"/>
        <end position="1410"/>
    </location>
</feature>
<feature type="compositionally biased region" description="Low complexity" evidence="6">
    <location>
        <begin position="16"/>
        <end position="30"/>
    </location>
</feature>
<protein>
    <submittedName>
        <fullName evidence="9">Uncharacterized protein</fullName>
    </submittedName>
</protein>
<feature type="compositionally biased region" description="Pro residues" evidence="6">
    <location>
        <begin position="620"/>
        <end position="636"/>
    </location>
</feature>
<keyword evidence="1" id="KW-0805">Transcription regulation</keyword>
<dbReference type="SMART" id="SM00717">
    <property type="entry name" value="SANT"/>
    <property type="match status" value="6"/>
</dbReference>
<dbReference type="EMBL" id="JAIFTL010000102">
    <property type="protein sequence ID" value="KAG9323406.1"/>
    <property type="molecule type" value="Genomic_DNA"/>
</dbReference>
<name>A0A9P8CYG2_MORAP</name>
<dbReference type="Gene3D" id="1.10.10.60">
    <property type="entry name" value="Homeodomain-like"/>
    <property type="match status" value="4"/>
</dbReference>
<feature type="domain" description="Myb-like" evidence="7">
    <location>
        <begin position="2110"/>
        <end position="2155"/>
    </location>
</feature>
<feature type="compositionally biased region" description="Low complexity" evidence="6">
    <location>
        <begin position="183"/>
        <end position="198"/>
    </location>
</feature>
<reference evidence="9" key="1">
    <citation type="submission" date="2021-07" db="EMBL/GenBank/DDBJ databases">
        <title>Draft genome of Mortierella alpina, strain LL118, isolated from an aspen leaf litter sample.</title>
        <authorList>
            <person name="Yang S."/>
            <person name="Vinatzer B.A."/>
        </authorList>
    </citation>
    <scope>NUCLEOTIDE SEQUENCE</scope>
    <source>
        <strain evidence="9">LL118</strain>
    </source>
</reference>
<feature type="compositionally biased region" description="Basic and acidic residues" evidence="6">
    <location>
        <begin position="1563"/>
        <end position="1574"/>
    </location>
</feature>
<evidence type="ECO:0000256" key="6">
    <source>
        <dbReference type="SAM" id="MobiDB-lite"/>
    </source>
</evidence>
<dbReference type="PROSITE" id="PS50090">
    <property type="entry name" value="MYB_LIKE"/>
    <property type="match status" value="5"/>
</dbReference>
<dbReference type="GO" id="GO:0001006">
    <property type="term" value="F:RNA polymerase III type 3 promoter sequence-specific DNA binding"/>
    <property type="evidence" value="ECO:0007669"/>
    <property type="project" value="TreeGrafter"/>
</dbReference>
<dbReference type="InterPro" id="IPR009057">
    <property type="entry name" value="Homeodomain-like_sf"/>
</dbReference>
<feature type="domain" description="HTH myb-type" evidence="8">
    <location>
        <begin position="1925"/>
        <end position="1973"/>
    </location>
</feature>
<evidence type="ECO:0000256" key="2">
    <source>
        <dbReference type="ARBA" id="ARBA00023125"/>
    </source>
</evidence>
<feature type="region of interest" description="Disordered" evidence="6">
    <location>
        <begin position="658"/>
        <end position="726"/>
    </location>
</feature>
<evidence type="ECO:0000259" key="8">
    <source>
        <dbReference type="PROSITE" id="PS51294"/>
    </source>
</evidence>
<dbReference type="PROSITE" id="PS51294">
    <property type="entry name" value="HTH_MYB"/>
    <property type="match status" value="3"/>
</dbReference>
<feature type="region of interest" description="Disordered" evidence="6">
    <location>
        <begin position="527"/>
        <end position="587"/>
    </location>
</feature>
<feature type="compositionally biased region" description="Acidic residues" evidence="6">
    <location>
        <begin position="1552"/>
        <end position="1562"/>
    </location>
</feature>
<comment type="caution">
    <text evidence="9">The sequence shown here is derived from an EMBL/GenBank/DDBJ whole genome shotgun (WGS) entry which is preliminary data.</text>
</comment>
<feature type="domain" description="Myb-like" evidence="7">
    <location>
        <begin position="1815"/>
        <end position="1855"/>
    </location>
</feature>
<dbReference type="GO" id="GO:0042796">
    <property type="term" value="P:snRNA transcription by RNA polymerase III"/>
    <property type="evidence" value="ECO:0007669"/>
    <property type="project" value="TreeGrafter"/>
</dbReference>
<keyword evidence="4" id="KW-0539">Nucleus</keyword>
<proteinExistence type="predicted"/>
<evidence type="ECO:0000313" key="9">
    <source>
        <dbReference type="EMBL" id="KAG9323406.1"/>
    </source>
</evidence>
<dbReference type="InterPro" id="IPR017930">
    <property type="entry name" value="Myb_dom"/>
</dbReference>
<feature type="coiled-coil region" evidence="5">
    <location>
        <begin position="1463"/>
        <end position="1497"/>
    </location>
</feature>
<accession>A0A9P8CYG2</accession>
<feature type="compositionally biased region" description="Low complexity" evidence="6">
    <location>
        <begin position="1723"/>
        <end position="1746"/>
    </location>
</feature>
<feature type="compositionally biased region" description="Acidic residues" evidence="6">
    <location>
        <begin position="1444"/>
        <end position="1454"/>
    </location>
</feature>
<evidence type="ECO:0000313" key="10">
    <source>
        <dbReference type="Proteomes" id="UP000717515"/>
    </source>
</evidence>
<feature type="region of interest" description="Disordered" evidence="6">
    <location>
        <begin position="183"/>
        <end position="224"/>
    </location>
</feature>
<organism evidence="9 10">
    <name type="scientific">Mortierella alpina</name>
    <name type="common">Oleaginous fungus</name>
    <name type="synonym">Mortierella renispora</name>
    <dbReference type="NCBI Taxonomy" id="64518"/>
    <lineage>
        <taxon>Eukaryota</taxon>
        <taxon>Fungi</taxon>
        <taxon>Fungi incertae sedis</taxon>
        <taxon>Mucoromycota</taxon>
        <taxon>Mortierellomycotina</taxon>
        <taxon>Mortierellomycetes</taxon>
        <taxon>Mortierellales</taxon>
        <taxon>Mortierellaceae</taxon>
        <taxon>Mortierella</taxon>
    </lineage>
</organism>
<sequence>MRARDVGSGTNANPVAPTSPADTPAAATDSQDQELSTVQEIDTATHIVVEHLRTGTVKTHVFASKDGQPSLLGHVIPDTTCTTSDVLGPLLDVKIQVLQDLVQTSLDTTRSESLSKVEHLTQVLETRESKVANQVSLAATTTIEHQIKTELTPQLDKIEKMLSLCHLQPIDLTAANAAAAAASSDNIPSPKSEAPSKSSLDHLNQDDTTDSNAGTCSPEGSPRAKSIVVVADDAGGSTNSSARRDGVVLEKLQTIEHQVGALCKVVIDGLIPPLESRAPGSGPSELGQQTCHLSGDTSSISEGATTTTTAAANVYDRLAGMRDEMLNIPESLSGANAKMQELIDVLARTERLATGPRTIDAAVSTEDQTPLDALHGEIKEWKESLESYMIAHQAGLGIVDSQVQIVESEVRAMNADHQAWKKTHQQSLSVYLKYMYHVYKRTASVDGQIHQVLEQVQHHTGIEQEQRTKFAEDLATMRSEILSILDSLPDTVANALKRSSESTCTSHSESLCAAQATATGEAASYVPGTRSMLSEPASRSADGPGSRVLDMQGSEYTTAKNAGDPQQDASQTCSRTPTPLPGSNTDPVLEKLVQTVGSLQASIASMIEKYSEFTATTSASPPPPAPSEIPEPPPREPSQVEHRIRILEDLLFQMNQNSSARRSVQDGCASHGQILPEMGHPGIRSQGGPPPPPAPGYSYSRSRNSSTSENVSTAAMATSSSATGALPHQQPEAASILTSNFCGELESISKNLTELVNMVTATTSSLSEGQNSLHHELHREIQRVIDTIHPPETEEDQLRKQELLHQEQLDEVERLKNKVLLEQEAALVAEQNRLQDEKAAMEAEALANVAAAERAQTLEYIALIPHIMTTLENVHAERGGNLDEAMVYDIKETRAAVARVEASVEGCHTDVQNILQGCIQDSSVLVMIQDQVEHISNEMQGVSNVVLRNQMEEVLRTGTDVYLMMEDVKRIGNQTLVQQQTLGERLDGWQLMQDERARAGQGQEGWETWAQQTDQGLQVLDRKHDLGLRELQAMQHSYAETAAQMNGWHGRHDQDLRNLDAWRHRHHDEIRGWHLKLEGELEAWHRKHEEGLQMWHRSHDERLQTLEKNYCHQCLPRSTLEVSEARASAGEGSMANSSSGAIPAYTVAGSGSCSRGATRDHLSVPCGGTMGKSNLAHGACCGESAAAVFPYDSNPARHRAREMFEEFLYNIIPGPNTSCIACGHLSSGSSFQGSCWTSGIIVPEPMPQFSVVGDNDAGSCTSGVDEGVSSHHRGVESQTNGWSTGKTTLEPKAMPPPQLHALTQPYSVHDDSGSIADNVTRGSLRSDGSESAITKELVELQTKHDELLRASQDSEETLSRFMSSVMQKNHELATLQDEKSRLETETEALRMAMEQQLAAHQEQMTRRKQKLNARKAIIERLYREGLGLSATDRADEMRGPAVPEDNDPASDADSADTVEIPRYSLMNEAAAQLRQALEELKMQKAALHYDIRTLEDMKLHLVEDVAKAEKVIKTDDASSSVPVSPRGGQEVEKDEAAGRMVQGQDDARASEDSDDDYEDEDDARSRPTAREGKGSSRAGSMAGSPRSRTMTRQQRRLSHHTGRGVSMAPTRSRGKRGDRREERVPQLEADIQICKDGILSETLLSSKTILTEEQFERIRTTRVEAVFLTSHRSYRLPSFSTLSNHHILSHEQVLPGATLGDRDADQDARAPHILPHLASSKDSQNSTSASGNNNSTGDSSSSSQQQELGTKPSSEDSETLKYRKPQFTPEIDQEILRLRKQGLSWPAIGSALGLPHRSCHRRFVGGLDPELQELWPEHRVKRLDELVAQGKSWSEIAKELGTSSSSCQAKWKSVTRPKDRDRNRQFDLLQSKVLLQLVEEHGEDNWKGVMRGFMMKLGGRDMAKVTPEQLRHQYYKLLRRPTRVWSLNEETALIQHVLKHGTGKWDDISQALRHHSPEQCKEKWLTLDMTTKIPKEKAWYKAERGNFWRLWQRYGENWTSIADSLPTRTAAQCEALFKRETARFPKDDLEAFHQRTQALAEEMSKHKCYIWKKEESDRLWAVAEECRGTMSQNRIMWSKVAEKMQMDLKPEQMKHHHYYLRTVRAGGLGGLWREDEVKKLEQAVREVGRNWQLISKMYLPGRNSKSISHKFYSIRNKGSYISEKEYDALMSNVDQQEQEFNRRYEIADNNNNNNNNNNNSSSSSSSADSSRQSGSFLSRTFTPNWHEIARSMPGAWTAEDCRNAYEHSFKAHLKNSNWTPAEDEALLRATKDLGRKNWIGIAGSVPGKDTWECRLRWSELQKPVLDKDAADIEAKSVKRHPTMHLKTQEQEVSH</sequence>
<dbReference type="GO" id="GO:0019185">
    <property type="term" value="C:snRNA-activating protein complex"/>
    <property type="evidence" value="ECO:0007669"/>
    <property type="project" value="TreeGrafter"/>
</dbReference>
<evidence type="ECO:0000259" key="7">
    <source>
        <dbReference type="PROSITE" id="PS50090"/>
    </source>
</evidence>
<dbReference type="CDD" id="cd00167">
    <property type="entry name" value="SANT"/>
    <property type="match status" value="4"/>
</dbReference>
<feature type="domain" description="Myb-like" evidence="7">
    <location>
        <begin position="2250"/>
        <end position="2301"/>
    </location>
</feature>
<dbReference type="PANTHER" id="PTHR46621">
    <property type="entry name" value="SNRNA-ACTIVATING PROTEIN COMPLEX SUBUNIT 4"/>
    <property type="match status" value="1"/>
</dbReference>
<feature type="region of interest" description="Disordered" evidence="6">
    <location>
        <begin position="1715"/>
        <end position="1766"/>
    </location>
</feature>
<feature type="compositionally biased region" description="Basic residues" evidence="6">
    <location>
        <begin position="1593"/>
        <end position="1602"/>
    </location>
</feature>
<feature type="domain" description="HTH myb-type" evidence="8">
    <location>
        <begin position="2110"/>
        <end position="2159"/>
    </location>
</feature>
<gene>
    <name evidence="9" type="ORF">KVV02_002566</name>
</gene>
<feature type="domain" description="Myb-like" evidence="7">
    <location>
        <begin position="1925"/>
        <end position="1968"/>
    </location>
</feature>
<feature type="region of interest" description="Disordered" evidence="6">
    <location>
        <begin position="1"/>
        <end position="33"/>
    </location>
</feature>
<dbReference type="Pfam" id="PF00249">
    <property type="entry name" value="Myb_DNA-binding"/>
    <property type="match status" value="3"/>
</dbReference>
<keyword evidence="2" id="KW-0238">DNA-binding</keyword>
<dbReference type="SUPFAM" id="SSF46689">
    <property type="entry name" value="Homeodomain-like"/>
    <property type="match status" value="3"/>
</dbReference>
<feature type="coiled-coil region" evidence="5">
    <location>
        <begin position="798"/>
        <end position="844"/>
    </location>
</feature>
<feature type="region of interest" description="Disordered" evidence="6">
    <location>
        <begin position="614"/>
        <end position="640"/>
    </location>
</feature>
<evidence type="ECO:0000256" key="4">
    <source>
        <dbReference type="ARBA" id="ARBA00023242"/>
    </source>
</evidence>
<evidence type="ECO:0000256" key="3">
    <source>
        <dbReference type="ARBA" id="ARBA00023163"/>
    </source>
</evidence>
<feature type="region of interest" description="Disordered" evidence="6">
    <location>
        <begin position="1512"/>
        <end position="1624"/>
    </location>
</feature>
<evidence type="ECO:0000256" key="5">
    <source>
        <dbReference type="SAM" id="Coils"/>
    </source>
</evidence>
<dbReference type="InterPro" id="IPR001005">
    <property type="entry name" value="SANT/Myb"/>
</dbReference>
<feature type="compositionally biased region" description="Polar residues" evidence="6">
    <location>
        <begin position="567"/>
        <end position="586"/>
    </location>
</feature>